<dbReference type="InterPro" id="IPR046549">
    <property type="entry name" value="DUF6703"/>
</dbReference>
<name>A0ABR7LGJ6_9ACTN</name>
<evidence type="ECO:0000313" key="4">
    <source>
        <dbReference type="Proteomes" id="UP000805614"/>
    </source>
</evidence>
<feature type="transmembrane region" description="Helical" evidence="2">
    <location>
        <begin position="46"/>
        <end position="79"/>
    </location>
</feature>
<keyword evidence="4" id="KW-1185">Reference proteome</keyword>
<gene>
    <name evidence="3" type="ORF">HKK74_00415</name>
</gene>
<proteinExistence type="predicted"/>
<dbReference type="Proteomes" id="UP000805614">
    <property type="component" value="Unassembled WGS sequence"/>
</dbReference>
<organism evidence="3 4">
    <name type="scientific">Actinomadura alba</name>
    <dbReference type="NCBI Taxonomy" id="406431"/>
    <lineage>
        <taxon>Bacteria</taxon>
        <taxon>Bacillati</taxon>
        <taxon>Actinomycetota</taxon>
        <taxon>Actinomycetes</taxon>
        <taxon>Streptosporangiales</taxon>
        <taxon>Thermomonosporaceae</taxon>
        <taxon>Actinomadura</taxon>
    </lineage>
</organism>
<evidence type="ECO:0000313" key="3">
    <source>
        <dbReference type="EMBL" id="MBC6463966.1"/>
    </source>
</evidence>
<evidence type="ECO:0000256" key="2">
    <source>
        <dbReference type="SAM" id="Phobius"/>
    </source>
</evidence>
<feature type="transmembrane region" description="Helical" evidence="2">
    <location>
        <begin position="91"/>
        <end position="109"/>
    </location>
</feature>
<evidence type="ECO:0008006" key="5">
    <source>
        <dbReference type="Google" id="ProtNLM"/>
    </source>
</evidence>
<protein>
    <recommendedName>
        <fullName evidence="5">AI-2E family transporter</fullName>
    </recommendedName>
</protein>
<dbReference type="Pfam" id="PF20444">
    <property type="entry name" value="DUF6703"/>
    <property type="match status" value="1"/>
</dbReference>
<accession>A0ABR7LGJ6</accession>
<dbReference type="RefSeq" id="WP_187240893.1">
    <property type="nucleotide sequence ID" value="NZ_BAAAOK010000015.1"/>
</dbReference>
<feature type="region of interest" description="Disordered" evidence="1">
    <location>
        <begin position="1"/>
        <end position="20"/>
    </location>
</feature>
<evidence type="ECO:0000256" key="1">
    <source>
        <dbReference type="SAM" id="MobiDB-lite"/>
    </source>
</evidence>
<comment type="caution">
    <text evidence="3">The sequence shown here is derived from an EMBL/GenBank/DDBJ whole genome shotgun (WGS) entry which is preliminary data.</text>
</comment>
<reference evidence="3 4" key="1">
    <citation type="submission" date="2020-06" db="EMBL/GenBank/DDBJ databases">
        <title>Actinomadura xiongansis sp. nov., isolated from soil of Baiyangdian.</title>
        <authorList>
            <person name="Zhang X."/>
        </authorList>
    </citation>
    <scope>NUCLEOTIDE SEQUENCE [LARGE SCALE GENOMIC DNA]</scope>
    <source>
        <strain evidence="3 4">HBUM206468</strain>
    </source>
</reference>
<keyword evidence="2" id="KW-0472">Membrane</keyword>
<sequence>MGTRESGAGGRDPRADGAGGFRAEVERRSATLVVFLHRLPRWTLLVAIFAVLAVGMLGTGWLGASALLVLASFLAWFAFLNWPTLDASGKLLRIAGVGVLLAFAVDHALGVF</sequence>
<keyword evidence="2" id="KW-0812">Transmembrane</keyword>
<dbReference type="EMBL" id="JABVEC010000001">
    <property type="protein sequence ID" value="MBC6463966.1"/>
    <property type="molecule type" value="Genomic_DNA"/>
</dbReference>
<keyword evidence="2" id="KW-1133">Transmembrane helix</keyword>